<dbReference type="SUPFAM" id="SSF54292">
    <property type="entry name" value="2Fe-2S ferredoxin-like"/>
    <property type="match status" value="1"/>
</dbReference>
<dbReference type="Gene3D" id="3.40.50.80">
    <property type="entry name" value="Nucleotide-binding domain of ferredoxin-NADP reductase (FNR) module"/>
    <property type="match status" value="1"/>
</dbReference>
<evidence type="ECO:0000256" key="2">
    <source>
        <dbReference type="ARBA" id="ARBA00023014"/>
    </source>
</evidence>
<keyword evidence="1" id="KW-0408">Iron</keyword>
<dbReference type="InterPro" id="IPR012675">
    <property type="entry name" value="Beta-grasp_dom_sf"/>
</dbReference>
<comment type="caution">
    <text evidence="6">The sequence shown here is derived from an EMBL/GenBank/DDBJ whole genome shotgun (WGS) entry which is preliminary data.</text>
</comment>
<dbReference type="Pfam" id="PF00111">
    <property type="entry name" value="Fer2"/>
    <property type="match status" value="1"/>
</dbReference>
<gene>
    <name evidence="6" type="ORF">B0T20DRAFT_399255</name>
</gene>
<dbReference type="GO" id="GO:0051537">
    <property type="term" value="F:2 iron, 2 sulfur cluster binding"/>
    <property type="evidence" value="ECO:0007669"/>
    <property type="project" value="UniProtKB-KW"/>
</dbReference>
<keyword evidence="1" id="KW-0001">2Fe-2S</keyword>
<dbReference type="Gene3D" id="3.10.20.30">
    <property type="match status" value="1"/>
</dbReference>
<dbReference type="GO" id="GO:0016491">
    <property type="term" value="F:oxidoreductase activity"/>
    <property type="evidence" value="ECO:0007669"/>
    <property type="project" value="InterPro"/>
</dbReference>
<evidence type="ECO:0000256" key="1">
    <source>
        <dbReference type="ARBA" id="ARBA00022714"/>
    </source>
</evidence>
<reference evidence="6" key="2">
    <citation type="submission" date="2023-07" db="EMBL/GenBank/DDBJ databases">
        <authorList>
            <consortium name="Lawrence Berkeley National Laboratory"/>
            <person name="Haridas S."/>
            <person name="Hensen N."/>
            <person name="Bonometti L."/>
            <person name="Westerberg I."/>
            <person name="Brannstrom I.O."/>
            <person name="Guillou S."/>
            <person name="Cros-Aarteil S."/>
            <person name="Calhoun S."/>
            <person name="Kuo A."/>
            <person name="Mondo S."/>
            <person name="Pangilinan J."/>
            <person name="Riley R."/>
            <person name="LaButti K."/>
            <person name="Andreopoulos B."/>
            <person name="Lipzen A."/>
            <person name="Chen C."/>
            <person name="Yanf M."/>
            <person name="Daum C."/>
            <person name="Ng V."/>
            <person name="Clum A."/>
            <person name="Steindorff A."/>
            <person name="Ohm R."/>
            <person name="Martin F."/>
            <person name="Silar P."/>
            <person name="Natvig D."/>
            <person name="Lalanne C."/>
            <person name="Gautier V."/>
            <person name="Ament-velasquez S.L."/>
            <person name="Kruys A."/>
            <person name="Hutchinson M.I."/>
            <person name="Powell A.J."/>
            <person name="Barry K."/>
            <person name="Miller A.N."/>
            <person name="Grigoriev I.V."/>
            <person name="Debuchy R."/>
            <person name="Gladieux P."/>
            <person name="Thoren M.H."/>
            <person name="Johannesson H."/>
        </authorList>
    </citation>
    <scope>NUCLEOTIDE SEQUENCE</scope>
    <source>
        <strain evidence="6">FGSC 1904</strain>
    </source>
</reference>
<keyword evidence="1" id="KW-0479">Metal-binding</keyword>
<proteinExistence type="predicted"/>
<dbReference type="PROSITE" id="PS51384">
    <property type="entry name" value="FAD_FR"/>
    <property type="match status" value="1"/>
</dbReference>
<evidence type="ECO:0000313" key="6">
    <source>
        <dbReference type="EMBL" id="KAK3402836.1"/>
    </source>
</evidence>
<feature type="domain" description="MOSC" evidence="4">
    <location>
        <begin position="41"/>
        <end position="188"/>
    </location>
</feature>
<dbReference type="InterPro" id="IPR017927">
    <property type="entry name" value="FAD-bd_FR_type"/>
</dbReference>
<keyword evidence="2" id="KW-0411">Iron-sulfur</keyword>
<dbReference type="InterPro" id="IPR039261">
    <property type="entry name" value="FNR_nucleotide-bd"/>
</dbReference>
<dbReference type="InterPro" id="IPR052353">
    <property type="entry name" value="Benzoxazolinone_Detox_Enz"/>
</dbReference>
<dbReference type="PROSITE" id="PS51085">
    <property type="entry name" value="2FE2S_FER_2"/>
    <property type="match status" value="1"/>
</dbReference>
<evidence type="ECO:0000313" key="7">
    <source>
        <dbReference type="Proteomes" id="UP001281003"/>
    </source>
</evidence>
<dbReference type="InterPro" id="IPR036010">
    <property type="entry name" value="2Fe-2S_ferredoxin-like_sf"/>
</dbReference>
<dbReference type="EMBL" id="JAUTDP010000001">
    <property type="protein sequence ID" value="KAK3402836.1"/>
    <property type="molecule type" value="Genomic_DNA"/>
</dbReference>
<evidence type="ECO:0000259" key="5">
    <source>
        <dbReference type="PROSITE" id="PS51384"/>
    </source>
</evidence>
<dbReference type="SUPFAM" id="SSF63380">
    <property type="entry name" value="Riboflavin synthase domain-like"/>
    <property type="match status" value="1"/>
</dbReference>
<dbReference type="GO" id="GO:0016301">
    <property type="term" value="F:kinase activity"/>
    <property type="evidence" value="ECO:0007669"/>
    <property type="project" value="UniProtKB-KW"/>
</dbReference>
<dbReference type="GO" id="GO:0030170">
    <property type="term" value="F:pyridoxal phosphate binding"/>
    <property type="evidence" value="ECO:0007669"/>
    <property type="project" value="InterPro"/>
</dbReference>
<dbReference type="GO" id="GO:0030151">
    <property type="term" value="F:molybdenum ion binding"/>
    <property type="evidence" value="ECO:0007669"/>
    <property type="project" value="InterPro"/>
</dbReference>
<organism evidence="6 7">
    <name type="scientific">Sordaria brevicollis</name>
    <dbReference type="NCBI Taxonomy" id="83679"/>
    <lineage>
        <taxon>Eukaryota</taxon>
        <taxon>Fungi</taxon>
        <taxon>Dikarya</taxon>
        <taxon>Ascomycota</taxon>
        <taxon>Pezizomycotina</taxon>
        <taxon>Sordariomycetes</taxon>
        <taxon>Sordariomycetidae</taxon>
        <taxon>Sordariales</taxon>
        <taxon>Sordariaceae</taxon>
        <taxon>Sordaria</taxon>
    </lineage>
</organism>
<dbReference type="CDD" id="cd06185">
    <property type="entry name" value="PDR_like"/>
    <property type="match status" value="1"/>
</dbReference>
<dbReference type="PROSITE" id="PS51340">
    <property type="entry name" value="MOSC"/>
    <property type="match status" value="1"/>
</dbReference>
<dbReference type="Proteomes" id="UP001281003">
    <property type="component" value="Unassembled WGS sequence"/>
</dbReference>
<dbReference type="Pfam" id="PF03473">
    <property type="entry name" value="MOSC"/>
    <property type="match status" value="1"/>
</dbReference>
<dbReference type="CDD" id="cd00207">
    <property type="entry name" value="fer2"/>
    <property type="match status" value="1"/>
</dbReference>
<sequence>MAEPKVVDLYAPFERDTILEVRASKMKKMRGLNVMSGIDKTIIDGPVYVGRTGLEGDESDPTFHGGIDKAVHGYCSSHYPLWASEHPSAASSFVPGGFGENLVTAHMNERNVCIGDTMLVGPPSALSTNPDSCLLLEVSLPRQPCFKLNHRFQLKKFAPLTWKLSRTGWYYRVLRPGYVQAGDEIRLVSRPHPQWTIERIQEYLHRDQENEEMNAELASIEQLGAESRDAFKARVARAEARKKKNKKGVERWRDFRVVERKQETGRIISLVLEAVDPIVPPEGDEKSILLKPGVHARVKLGNGLVRAYSVTGPSFPSPSASVNKFQLAIALEPNSRGGSKFLHSQVFEGHTMQVSANFTNALPQGTSGMKAAGISHHIFVAGGVGLTAFLTSLEHFQSIHVSCELHYAVRSSADDIPFRERLDKLLPGTVKIYDKSQGQRLNIEEDVVKKLPWNSMLYFCGPRSLMLDAAEQVKKYQVPEGEVHFEAFEADISGDPFEVVVANRKESRTLKVEQEETLLEVLQREFGDEEVEGSCCVGNCGTCKVGLKEGRVEHRGTALSAEEKEGAMLACVSRGVGRIVIEI</sequence>
<feature type="domain" description="2Fe-2S ferredoxin-type" evidence="3">
    <location>
        <begin position="497"/>
        <end position="583"/>
    </location>
</feature>
<dbReference type="PANTHER" id="PTHR30212">
    <property type="entry name" value="PROTEIN YIIM"/>
    <property type="match status" value="1"/>
</dbReference>
<dbReference type="InterPro" id="IPR005163">
    <property type="entry name" value="Tri_helical_YiiM-like"/>
</dbReference>
<dbReference type="AlphaFoldDB" id="A0AAE0PN07"/>
<protein>
    <submittedName>
        <fullName evidence="6">Pyruvate kinase-like protein</fullName>
    </submittedName>
</protein>
<dbReference type="InterPro" id="IPR001041">
    <property type="entry name" value="2Fe-2S_ferredoxin-type"/>
</dbReference>
<dbReference type="InterPro" id="IPR005302">
    <property type="entry name" value="MoCF_Sase_C"/>
</dbReference>
<evidence type="ECO:0000259" key="3">
    <source>
        <dbReference type="PROSITE" id="PS51085"/>
    </source>
</evidence>
<dbReference type="Pfam" id="PF03475">
    <property type="entry name" value="YiiM_3-alpha"/>
    <property type="match status" value="1"/>
</dbReference>
<name>A0AAE0PN07_SORBR</name>
<feature type="domain" description="FAD-binding FR-type" evidence="5">
    <location>
        <begin position="250"/>
        <end position="370"/>
    </location>
</feature>
<keyword evidence="6" id="KW-0418">Kinase</keyword>
<keyword evidence="7" id="KW-1185">Reference proteome</keyword>
<accession>A0AAE0PN07</accession>
<reference evidence="6" key="1">
    <citation type="journal article" date="2023" name="Mol. Phylogenet. Evol.">
        <title>Genome-scale phylogeny and comparative genomics of the fungal order Sordariales.</title>
        <authorList>
            <person name="Hensen N."/>
            <person name="Bonometti L."/>
            <person name="Westerberg I."/>
            <person name="Brannstrom I.O."/>
            <person name="Guillou S."/>
            <person name="Cros-Aarteil S."/>
            <person name="Calhoun S."/>
            <person name="Haridas S."/>
            <person name="Kuo A."/>
            <person name="Mondo S."/>
            <person name="Pangilinan J."/>
            <person name="Riley R."/>
            <person name="LaButti K."/>
            <person name="Andreopoulos B."/>
            <person name="Lipzen A."/>
            <person name="Chen C."/>
            <person name="Yan M."/>
            <person name="Daum C."/>
            <person name="Ng V."/>
            <person name="Clum A."/>
            <person name="Steindorff A."/>
            <person name="Ohm R.A."/>
            <person name="Martin F."/>
            <person name="Silar P."/>
            <person name="Natvig D.O."/>
            <person name="Lalanne C."/>
            <person name="Gautier V."/>
            <person name="Ament-Velasquez S.L."/>
            <person name="Kruys A."/>
            <person name="Hutchinson M.I."/>
            <person name="Powell A.J."/>
            <person name="Barry K."/>
            <person name="Miller A.N."/>
            <person name="Grigoriev I.V."/>
            <person name="Debuchy R."/>
            <person name="Gladieux P."/>
            <person name="Hiltunen Thoren M."/>
            <person name="Johannesson H."/>
        </authorList>
    </citation>
    <scope>NUCLEOTIDE SEQUENCE</scope>
    <source>
        <strain evidence="6">FGSC 1904</strain>
    </source>
</reference>
<evidence type="ECO:0000259" key="4">
    <source>
        <dbReference type="PROSITE" id="PS51340"/>
    </source>
</evidence>
<dbReference type="InterPro" id="IPR017938">
    <property type="entry name" value="Riboflavin_synthase-like_b-brl"/>
</dbReference>
<dbReference type="InterPro" id="IPR011037">
    <property type="entry name" value="Pyrv_Knase-like_insert_dom_sf"/>
</dbReference>
<dbReference type="Gene3D" id="2.40.30.10">
    <property type="entry name" value="Translation factors"/>
    <property type="match status" value="1"/>
</dbReference>
<dbReference type="SUPFAM" id="SSF50800">
    <property type="entry name" value="PK beta-barrel domain-like"/>
    <property type="match status" value="1"/>
</dbReference>
<dbReference type="SUPFAM" id="SSF52343">
    <property type="entry name" value="Ferredoxin reductase-like, C-terminal NADP-linked domain"/>
    <property type="match status" value="1"/>
</dbReference>
<keyword evidence="6" id="KW-0670">Pyruvate</keyword>
<dbReference type="Gene3D" id="2.40.33.20">
    <property type="entry name" value="PK beta-barrel domain-like"/>
    <property type="match status" value="1"/>
</dbReference>
<dbReference type="PANTHER" id="PTHR30212:SF2">
    <property type="entry name" value="PROTEIN YIIM"/>
    <property type="match status" value="1"/>
</dbReference>
<keyword evidence="6" id="KW-0808">Transferase</keyword>